<proteinExistence type="predicted"/>
<name>A0A2J6QWD5_HYAVF</name>
<organism evidence="2 3">
    <name type="scientific">Hyaloscypha variabilis (strain UAMH 11265 / GT02V1 / F)</name>
    <name type="common">Meliniomyces variabilis</name>
    <dbReference type="NCBI Taxonomy" id="1149755"/>
    <lineage>
        <taxon>Eukaryota</taxon>
        <taxon>Fungi</taxon>
        <taxon>Dikarya</taxon>
        <taxon>Ascomycota</taxon>
        <taxon>Pezizomycotina</taxon>
        <taxon>Leotiomycetes</taxon>
        <taxon>Helotiales</taxon>
        <taxon>Hyaloscyphaceae</taxon>
        <taxon>Hyaloscypha</taxon>
        <taxon>Hyaloscypha variabilis</taxon>
    </lineage>
</organism>
<dbReference type="Proteomes" id="UP000235786">
    <property type="component" value="Unassembled WGS sequence"/>
</dbReference>
<dbReference type="AlphaFoldDB" id="A0A2J6QWD5"/>
<dbReference type="EMBL" id="KZ613966">
    <property type="protein sequence ID" value="PMD30563.1"/>
    <property type="molecule type" value="Genomic_DNA"/>
</dbReference>
<sequence length="170" mass="18638">MQSPSPSASRPTRCHPTAPGTNRALRRIKCVCLCGAPLEKTFSSRTKRGTTEACILHATFLWVFFYGGCVEVTSAQVTLGQTRVSSPHEVSTLMSRELVQPQRKRGGASSIYRKIPTICATISIRQHDSNARPRNIDCCAGNHHQIHPHYASPNRDFTTSTSLPQSACTS</sequence>
<accession>A0A2J6QWD5</accession>
<feature type="region of interest" description="Disordered" evidence="1">
    <location>
        <begin position="150"/>
        <end position="170"/>
    </location>
</feature>
<evidence type="ECO:0000256" key="1">
    <source>
        <dbReference type="SAM" id="MobiDB-lite"/>
    </source>
</evidence>
<gene>
    <name evidence="2" type="ORF">L207DRAFT_223346</name>
</gene>
<feature type="compositionally biased region" description="Polar residues" evidence="1">
    <location>
        <begin position="1"/>
        <end position="10"/>
    </location>
</feature>
<protein>
    <submittedName>
        <fullName evidence="2">Uncharacterized protein</fullName>
    </submittedName>
</protein>
<feature type="compositionally biased region" description="Polar residues" evidence="1">
    <location>
        <begin position="155"/>
        <end position="170"/>
    </location>
</feature>
<reference evidence="2 3" key="1">
    <citation type="submission" date="2016-04" db="EMBL/GenBank/DDBJ databases">
        <title>A degradative enzymes factory behind the ericoid mycorrhizal symbiosis.</title>
        <authorList>
            <consortium name="DOE Joint Genome Institute"/>
            <person name="Martino E."/>
            <person name="Morin E."/>
            <person name="Grelet G."/>
            <person name="Kuo A."/>
            <person name="Kohler A."/>
            <person name="Daghino S."/>
            <person name="Barry K."/>
            <person name="Choi C."/>
            <person name="Cichocki N."/>
            <person name="Clum A."/>
            <person name="Copeland A."/>
            <person name="Hainaut M."/>
            <person name="Haridas S."/>
            <person name="Labutti K."/>
            <person name="Lindquist E."/>
            <person name="Lipzen A."/>
            <person name="Khouja H.-R."/>
            <person name="Murat C."/>
            <person name="Ohm R."/>
            <person name="Olson A."/>
            <person name="Spatafora J."/>
            <person name="Veneault-Fourrey C."/>
            <person name="Henrissat B."/>
            <person name="Grigoriev I."/>
            <person name="Martin F."/>
            <person name="Perotto S."/>
        </authorList>
    </citation>
    <scope>NUCLEOTIDE SEQUENCE [LARGE SCALE GENOMIC DNA]</scope>
    <source>
        <strain evidence="2 3">F</strain>
    </source>
</reference>
<evidence type="ECO:0000313" key="3">
    <source>
        <dbReference type="Proteomes" id="UP000235786"/>
    </source>
</evidence>
<feature type="region of interest" description="Disordered" evidence="1">
    <location>
        <begin position="1"/>
        <end position="20"/>
    </location>
</feature>
<keyword evidence="3" id="KW-1185">Reference proteome</keyword>
<evidence type="ECO:0000313" key="2">
    <source>
        <dbReference type="EMBL" id="PMD30563.1"/>
    </source>
</evidence>